<evidence type="ECO:0000256" key="1">
    <source>
        <dbReference type="ARBA" id="ARBA00022801"/>
    </source>
</evidence>
<proteinExistence type="predicted"/>
<sequence length="424" mass="47439">MNHSIKRKTLVFIVLNLIFTTLLLTGCSSSEENKINELIKMDDNHYRIEIAEDNSLVIRLPEGRPRVPQLQCAGADVVQAMFPDGCKEALAKIYTKDQYYAVRFIKEASLGFELQYDDRYKFIPKTITATGFSSSNPNVAQVDDLGNVKIVGVSDDGAVITATDGQHEEKLTISRTVRAPLDIYFITGQSNASYYYADPALATVTKPGTAYHYSELAGGVQICSMNDESGAMQRGNLEASFGKTLYDLTGNKVLMVNAGVSGQKIETFVPLNGQSYQYISKVWQIVQRYVNDETFLNHYEPHIKSYIWAQGESDPDLDIGVYKNDYMKLHEMLTSSDYGFKYGFIIKVRSIFPNPSEAQEELASENEDIAIATRSSDHFTVENGKMRFDDLHYSQIGDNLLGEETARTIVKAYTEGMDSVTGNY</sequence>
<dbReference type="Gene3D" id="3.40.50.1110">
    <property type="entry name" value="SGNH hydrolase"/>
    <property type="match status" value="1"/>
</dbReference>
<dbReference type="SUPFAM" id="SSF52266">
    <property type="entry name" value="SGNH hydrolase"/>
    <property type="match status" value="1"/>
</dbReference>
<feature type="domain" description="Sialate O-acetylesterase" evidence="2">
    <location>
        <begin position="235"/>
        <end position="410"/>
    </location>
</feature>
<dbReference type="KEGG" id="amij:EQM06_03955"/>
<dbReference type="Gene3D" id="2.60.40.1080">
    <property type="match status" value="1"/>
</dbReference>
<dbReference type="Proteomes" id="UP000287601">
    <property type="component" value="Chromosome"/>
</dbReference>
<protein>
    <recommendedName>
        <fullName evidence="2">Sialate O-acetylesterase domain-containing protein</fullName>
    </recommendedName>
</protein>
<gene>
    <name evidence="3" type="ORF">EQM06_03955</name>
</gene>
<dbReference type="RefSeq" id="WP_128745099.1">
    <property type="nucleotide sequence ID" value="NZ_CP035281.1"/>
</dbReference>
<accession>A0A410PU49</accession>
<dbReference type="Pfam" id="PF03629">
    <property type="entry name" value="SASA"/>
    <property type="match status" value="1"/>
</dbReference>
<reference evidence="3 4" key="1">
    <citation type="submission" date="2019-01" db="EMBL/GenBank/DDBJ databases">
        <title>Draft genomes of a novel of Aminipila strains.</title>
        <authorList>
            <person name="Ma S."/>
        </authorList>
    </citation>
    <scope>NUCLEOTIDE SEQUENCE [LARGE SCALE GENOMIC DNA]</scope>
    <source>
        <strain evidence="4">JN-39</strain>
    </source>
</reference>
<evidence type="ECO:0000313" key="3">
    <source>
        <dbReference type="EMBL" id="QAT42449.1"/>
    </source>
</evidence>
<dbReference type="EMBL" id="CP035281">
    <property type="protein sequence ID" value="QAT42449.1"/>
    <property type="molecule type" value="Genomic_DNA"/>
</dbReference>
<evidence type="ECO:0000259" key="2">
    <source>
        <dbReference type="Pfam" id="PF03629"/>
    </source>
</evidence>
<keyword evidence="4" id="KW-1185">Reference proteome</keyword>
<dbReference type="AlphaFoldDB" id="A0A410PU49"/>
<dbReference type="InterPro" id="IPR005181">
    <property type="entry name" value="SASA"/>
</dbReference>
<dbReference type="PROSITE" id="PS51257">
    <property type="entry name" value="PROKAR_LIPOPROTEIN"/>
    <property type="match status" value="1"/>
</dbReference>
<keyword evidence="1" id="KW-0378">Hydrolase</keyword>
<organism evidence="3 4">
    <name type="scientific">Aminipila luticellarii</name>
    <dbReference type="NCBI Taxonomy" id="2507160"/>
    <lineage>
        <taxon>Bacteria</taxon>
        <taxon>Bacillati</taxon>
        <taxon>Bacillota</taxon>
        <taxon>Clostridia</taxon>
        <taxon>Peptostreptococcales</taxon>
        <taxon>Anaerovoracaceae</taxon>
        <taxon>Aminipila</taxon>
    </lineage>
</organism>
<evidence type="ECO:0000313" key="4">
    <source>
        <dbReference type="Proteomes" id="UP000287601"/>
    </source>
</evidence>
<dbReference type="GO" id="GO:0016787">
    <property type="term" value="F:hydrolase activity"/>
    <property type="evidence" value="ECO:0007669"/>
    <property type="project" value="UniProtKB-KW"/>
</dbReference>
<dbReference type="InterPro" id="IPR036514">
    <property type="entry name" value="SGNH_hydro_sf"/>
</dbReference>
<dbReference type="OrthoDB" id="2574457at2"/>
<name>A0A410PU49_9FIRM</name>